<reference evidence="2 3" key="1">
    <citation type="submission" date="2023-09" db="EMBL/GenBank/DDBJ databases">
        <title>Nesidiocoris tenuis whole genome shotgun sequence.</title>
        <authorList>
            <person name="Shibata T."/>
            <person name="Shimoda M."/>
            <person name="Kobayashi T."/>
            <person name="Uehara T."/>
        </authorList>
    </citation>
    <scope>NUCLEOTIDE SEQUENCE [LARGE SCALE GENOMIC DNA]</scope>
    <source>
        <strain evidence="2 3">Japan</strain>
    </source>
</reference>
<gene>
    <name evidence="2" type="ORF">NTJ_06973</name>
</gene>
<name>A0ABN7APL9_9HEMI</name>
<dbReference type="EMBL" id="AP028913">
    <property type="protein sequence ID" value="BES94164.1"/>
    <property type="molecule type" value="Genomic_DNA"/>
</dbReference>
<keyword evidence="3" id="KW-1185">Reference proteome</keyword>
<proteinExistence type="predicted"/>
<protein>
    <submittedName>
        <fullName evidence="2">Uncharacterized protein</fullName>
    </submittedName>
</protein>
<evidence type="ECO:0000313" key="2">
    <source>
        <dbReference type="EMBL" id="BES94164.1"/>
    </source>
</evidence>
<feature type="region of interest" description="Disordered" evidence="1">
    <location>
        <begin position="1"/>
        <end position="24"/>
    </location>
</feature>
<evidence type="ECO:0000256" key="1">
    <source>
        <dbReference type="SAM" id="MobiDB-lite"/>
    </source>
</evidence>
<evidence type="ECO:0000313" key="3">
    <source>
        <dbReference type="Proteomes" id="UP001307889"/>
    </source>
</evidence>
<organism evidence="2 3">
    <name type="scientific">Nesidiocoris tenuis</name>
    <dbReference type="NCBI Taxonomy" id="355587"/>
    <lineage>
        <taxon>Eukaryota</taxon>
        <taxon>Metazoa</taxon>
        <taxon>Ecdysozoa</taxon>
        <taxon>Arthropoda</taxon>
        <taxon>Hexapoda</taxon>
        <taxon>Insecta</taxon>
        <taxon>Pterygota</taxon>
        <taxon>Neoptera</taxon>
        <taxon>Paraneoptera</taxon>
        <taxon>Hemiptera</taxon>
        <taxon>Heteroptera</taxon>
        <taxon>Panheteroptera</taxon>
        <taxon>Cimicomorpha</taxon>
        <taxon>Miridae</taxon>
        <taxon>Dicyphina</taxon>
        <taxon>Nesidiocoris</taxon>
    </lineage>
</organism>
<accession>A0ABN7APL9</accession>
<sequence length="74" mass="8610">MVTKVRTRRETAGYQHPDIPPRREWRMQPLPETADELTETAELVLENPPFMVGSLRMNVVMCWTLQVEDVVISN</sequence>
<dbReference type="Proteomes" id="UP001307889">
    <property type="component" value="Chromosome 5"/>
</dbReference>